<feature type="region of interest" description="Disordered" evidence="1">
    <location>
        <begin position="285"/>
        <end position="326"/>
    </location>
</feature>
<name>A0ABN9RS69_9DINO</name>
<keyword evidence="3" id="KW-1185">Reference proteome</keyword>
<reference evidence="2" key="1">
    <citation type="submission" date="2023-10" db="EMBL/GenBank/DDBJ databases">
        <authorList>
            <person name="Chen Y."/>
            <person name="Shah S."/>
            <person name="Dougan E. K."/>
            <person name="Thang M."/>
            <person name="Chan C."/>
        </authorList>
    </citation>
    <scope>NUCLEOTIDE SEQUENCE [LARGE SCALE GENOMIC DNA]</scope>
</reference>
<feature type="region of interest" description="Disordered" evidence="1">
    <location>
        <begin position="171"/>
        <end position="244"/>
    </location>
</feature>
<evidence type="ECO:0000313" key="3">
    <source>
        <dbReference type="Proteomes" id="UP001189429"/>
    </source>
</evidence>
<evidence type="ECO:0000313" key="2">
    <source>
        <dbReference type="EMBL" id="CAK0822115.1"/>
    </source>
</evidence>
<evidence type="ECO:0000256" key="1">
    <source>
        <dbReference type="SAM" id="MobiDB-lite"/>
    </source>
</evidence>
<organism evidence="2 3">
    <name type="scientific">Prorocentrum cordatum</name>
    <dbReference type="NCBI Taxonomy" id="2364126"/>
    <lineage>
        <taxon>Eukaryota</taxon>
        <taxon>Sar</taxon>
        <taxon>Alveolata</taxon>
        <taxon>Dinophyceae</taxon>
        <taxon>Prorocentrales</taxon>
        <taxon>Prorocentraceae</taxon>
        <taxon>Prorocentrum</taxon>
    </lineage>
</organism>
<accession>A0ABN9RS69</accession>
<sequence length="326" mass="35066">MWAPARARHWFGPREVASGAVGPMGTKTLCPPLAMTGPPPPGGGCADGLRDPMDAAAGAHARARPQPLPDGGQGKAGQKEDEDTLLDGAVQLAHVQQRAERTRGKLMAVLHYHVAVGYPDPLELAPRLWLALEGLRRSGGKQNRKYPVTTEMLAQLQRKLNTGKLGDVARRAAISVEPHGRRGRSAQPLKERTRQPSTPREAKRTRKIPGAAETIAPWGTPPARRKPLQNWSGWPPKWTSEGDLPLFRDEERNPIGGQEETKGLLDQAATAVGIHPSHIGSHSLWIGGPRRCNTPSRTGGAKGLGVEDQRRPRPPLGDAQASEGAC</sequence>
<gene>
    <name evidence="2" type="ORF">PCOR1329_LOCUS23215</name>
</gene>
<proteinExistence type="predicted"/>
<comment type="caution">
    <text evidence="2">The sequence shown here is derived from an EMBL/GenBank/DDBJ whole genome shotgun (WGS) entry which is preliminary data.</text>
</comment>
<dbReference type="EMBL" id="CAUYUJ010007836">
    <property type="protein sequence ID" value="CAK0822115.1"/>
    <property type="molecule type" value="Genomic_DNA"/>
</dbReference>
<feature type="region of interest" description="Disordered" evidence="1">
    <location>
        <begin position="35"/>
        <end position="81"/>
    </location>
</feature>
<dbReference type="Proteomes" id="UP001189429">
    <property type="component" value="Unassembled WGS sequence"/>
</dbReference>
<protein>
    <submittedName>
        <fullName evidence="2">Uncharacterized protein</fullName>
    </submittedName>
</protein>